<protein>
    <submittedName>
        <fullName evidence="2">N-acetyltransferase</fullName>
    </submittedName>
</protein>
<evidence type="ECO:0000313" key="3">
    <source>
        <dbReference type="Proteomes" id="UP000618460"/>
    </source>
</evidence>
<dbReference type="PROSITE" id="PS51186">
    <property type="entry name" value="GNAT"/>
    <property type="match status" value="1"/>
</dbReference>
<dbReference type="OrthoDB" id="9795206at2"/>
<name>A0A917TFH8_9BACI</name>
<dbReference type="Gene3D" id="3.40.630.30">
    <property type="match status" value="1"/>
</dbReference>
<dbReference type="EMBL" id="BMLG01000001">
    <property type="protein sequence ID" value="GGM20762.1"/>
    <property type="molecule type" value="Genomic_DNA"/>
</dbReference>
<evidence type="ECO:0000259" key="1">
    <source>
        <dbReference type="PROSITE" id="PS51186"/>
    </source>
</evidence>
<dbReference type="PANTHER" id="PTHR43415">
    <property type="entry name" value="SPERMIDINE N(1)-ACETYLTRANSFERASE"/>
    <property type="match status" value="1"/>
</dbReference>
<dbReference type="Proteomes" id="UP000618460">
    <property type="component" value="Unassembled WGS sequence"/>
</dbReference>
<dbReference type="InterPro" id="IPR000182">
    <property type="entry name" value="GNAT_dom"/>
</dbReference>
<feature type="domain" description="N-acetyltransferase" evidence="1">
    <location>
        <begin position="5"/>
        <end position="159"/>
    </location>
</feature>
<comment type="caution">
    <text evidence="2">The sequence shown here is derived from an EMBL/GenBank/DDBJ whole genome shotgun (WGS) entry which is preliminary data.</text>
</comment>
<accession>A0A917TFH8</accession>
<proteinExistence type="predicted"/>
<sequence length="167" mass="19624">MSKQLNLRAFEEFDIEKLHSWFNDTETLSMIGRTPMTYEETKQHVSKLRNEKTIIMCIENQEKQIGWTHLSNISHEHGRAEIGVLLAPEYRGKGYGEIAMESMIELGFNQLRLNKIFLTTRGINERAIALYKKIGFKVEGNLREHCFINGKYYDTIFMGLLFNEWKK</sequence>
<dbReference type="InterPro" id="IPR016181">
    <property type="entry name" value="Acyl_CoA_acyltransferase"/>
</dbReference>
<organism evidence="2 3">
    <name type="scientific">Paraliobacillus quinghaiensis</name>
    <dbReference type="NCBI Taxonomy" id="470815"/>
    <lineage>
        <taxon>Bacteria</taxon>
        <taxon>Bacillati</taxon>
        <taxon>Bacillota</taxon>
        <taxon>Bacilli</taxon>
        <taxon>Bacillales</taxon>
        <taxon>Bacillaceae</taxon>
        <taxon>Paraliobacillus</taxon>
    </lineage>
</organism>
<reference evidence="2" key="2">
    <citation type="submission" date="2020-09" db="EMBL/GenBank/DDBJ databases">
        <authorList>
            <person name="Sun Q."/>
            <person name="Zhou Y."/>
        </authorList>
    </citation>
    <scope>NUCLEOTIDE SEQUENCE</scope>
    <source>
        <strain evidence="2">CGMCC 1.6333</strain>
    </source>
</reference>
<dbReference type="GO" id="GO:0016747">
    <property type="term" value="F:acyltransferase activity, transferring groups other than amino-acyl groups"/>
    <property type="evidence" value="ECO:0007669"/>
    <property type="project" value="InterPro"/>
</dbReference>
<evidence type="ECO:0000313" key="2">
    <source>
        <dbReference type="EMBL" id="GGM20762.1"/>
    </source>
</evidence>
<dbReference type="SUPFAM" id="SSF55729">
    <property type="entry name" value="Acyl-CoA N-acyltransferases (Nat)"/>
    <property type="match status" value="1"/>
</dbReference>
<dbReference type="CDD" id="cd04301">
    <property type="entry name" value="NAT_SF"/>
    <property type="match status" value="1"/>
</dbReference>
<reference evidence="2" key="1">
    <citation type="journal article" date="2014" name="Int. J. Syst. Evol. Microbiol.">
        <title>Complete genome sequence of Corynebacterium casei LMG S-19264T (=DSM 44701T), isolated from a smear-ripened cheese.</title>
        <authorList>
            <consortium name="US DOE Joint Genome Institute (JGI-PGF)"/>
            <person name="Walter F."/>
            <person name="Albersmeier A."/>
            <person name="Kalinowski J."/>
            <person name="Ruckert C."/>
        </authorList>
    </citation>
    <scope>NUCLEOTIDE SEQUENCE</scope>
    <source>
        <strain evidence="2">CGMCC 1.6333</strain>
    </source>
</reference>
<dbReference type="Pfam" id="PF13302">
    <property type="entry name" value="Acetyltransf_3"/>
    <property type="match status" value="1"/>
</dbReference>
<keyword evidence="3" id="KW-1185">Reference proteome</keyword>
<dbReference type="PANTHER" id="PTHR43415:SF3">
    <property type="entry name" value="GNAT-FAMILY ACETYLTRANSFERASE"/>
    <property type="match status" value="1"/>
</dbReference>
<gene>
    <name evidence="2" type="ORF">GCM10011351_03280</name>
</gene>
<dbReference type="RefSeq" id="WP_117153057.1">
    <property type="nucleotide sequence ID" value="NZ_BMLG01000001.1"/>
</dbReference>
<dbReference type="AlphaFoldDB" id="A0A917TFH8"/>